<protein>
    <submittedName>
        <fullName evidence="1">Uncharacterized protein</fullName>
    </submittedName>
</protein>
<comment type="caution">
    <text evidence="1">The sequence shown here is derived from an EMBL/GenBank/DDBJ whole genome shotgun (WGS) entry which is preliminary data.</text>
</comment>
<gene>
    <name evidence="1" type="ORF">SDC9_120640</name>
</gene>
<accession>A0A645C829</accession>
<sequence length="147" mass="16243">MMRGAVGYDGGDGGLRACPGGGRHGKDWRQTLEYAERTAHLRDALPRLHDARAGGFCAVHRRTAAKGYDAIALVFNVELTRRFDVLDGRVGFYAVIDDPLYSSRIAGGKERIEKPKFSKHGICYDQHIPNALTLDKLRKLFDAARSG</sequence>
<dbReference type="AlphaFoldDB" id="A0A645C829"/>
<reference evidence="1" key="1">
    <citation type="submission" date="2019-08" db="EMBL/GenBank/DDBJ databases">
        <authorList>
            <person name="Kucharzyk K."/>
            <person name="Murdoch R.W."/>
            <person name="Higgins S."/>
            <person name="Loffler F."/>
        </authorList>
    </citation>
    <scope>NUCLEOTIDE SEQUENCE</scope>
</reference>
<name>A0A645C829_9ZZZZ</name>
<organism evidence="1">
    <name type="scientific">bioreactor metagenome</name>
    <dbReference type="NCBI Taxonomy" id="1076179"/>
    <lineage>
        <taxon>unclassified sequences</taxon>
        <taxon>metagenomes</taxon>
        <taxon>ecological metagenomes</taxon>
    </lineage>
</organism>
<dbReference type="EMBL" id="VSSQ01025496">
    <property type="protein sequence ID" value="MPM73658.1"/>
    <property type="molecule type" value="Genomic_DNA"/>
</dbReference>
<proteinExistence type="predicted"/>
<evidence type="ECO:0000313" key="1">
    <source>
        <dbReference type="EMBL" id="MPM73658.1"/>
    </source>
</evidence>